<keyword evidence="3" id="KW-1185">Reference proteome</keyword>
<organism evidence="2 3">
    <name type="scientific">Larkinella knui</name>
    <dbReference type="NCBI Taxonomy" id="2025310"/>
    <lineage>
        <taxon>Bacteria</taxon>
        <taxon>Pseudomonadati</taxon>
        <taxon>Bacteroidota</taxon>
        <taxon>Cytophagia</taxon>
        <taxon>Cytophagales</taxon>
        <taxon>Spirosomataceae</taxon>
        <taxon>Larkinella</taxon>
    </lineage>
</organism>
<dbReference type="SMART" id="SM00736">
    <property type="entry name" value="CADG"/>
    <property type="match status" value="1"/>
</dbReference>
<dbReference type="InterPro" id="IPR015919">
    <property type="entry name" value="Cadherin-like_sf"/>
</dbReference>
<dbReference type="PANTHER" id="PTHR40050:SF1">
    <property type="entry name" value="INNER SPORE COAT PROTEIN H"/>
    <property type="match status" value="1"/>
</dbReference>
<gene>
    <name evidence="2" type="ORF">EHT87_18215</name>
</gene>
<evidence type="ECO:0000259" key="1">
    <source>
        <dbReference type="SMART" id="SM00736"/>
    </source>
</evidence>
<sequence>MKQKSISLRPFYGLLCTFFLFFLRFTAATAQPIPIESGRYQIDNSLKLIVCNKPPEFPAGQSLPTLRFDKDYTFTQSVTAFETGKPYKVKNGNTTFTLYFTSFPLVDIKTQGNKTISTTDDRTKGTFSLTNGSDQPFTSSMGIRIRGNISRTFPKKSYNMELWKDPDGNEELETSLLNMREDSKWYLLAMYNEPLRLNNATSHDLWLNMHKVYYAAQEPDARSAIRTRYCDVFINNAYAGVYLFTEPMDRKQLKLKKTADDGTIRGELYKSGGWSDATRFIGLPAPPANPTDETWAEWEMDYPDPYWTDLYELTKFVTQSSGADFKAKVSQKFRLDNLIDYFIFHNLLNATDNFGNNQFLARYKEGQPYFLIAWDLDGTFGYTTTNERPGDTRSINSNGLFERLLALDPDGFKSKMRSRWFALRKSDFSLQALKNKLGANYNLLTTEGAYERETMKWAGTVKTTDLAVVNSWLETRLNFLDEYFALFPEQGPSLEIEYVRAEAVTEGKTVHWSTHKEPALKAFDVEFSQDGTNFSSLATVPATGDDQSGQIYSFDHQDASPLAFYRLKIITDDDKFTYTAFVQVGANTCSGTPATPSISANLVELTEGQSAVLTASGCTQTVVWSTGQTGYSLIVSPETTSLYTAKCRQAAGCESNPSAPVKITVYSSGSLPGNYEGYMGGLDCSSMRGWVWNRTKPNAPVYVEILADEQVVSTVIADYFRQDLKNSGKGNGNHGFVFGIPETLKDNRLHTFSARVLGAGFTLKDSPKKLTCQGVFTGPPANQPPVKPTVPALSARVNAAFSATLPAFSDPDSPSLTYMLTGLPNELTFTPATRTIAGTPTATAVLSLTYTASDGTSASTVTVQLTISDESTPPPANVTGNFEGYLDKVECASIRGWVWDRNKPNESFMVEFFADGQSIGTTRADIFRQDIKDAGKGNGNHVYNFITPATVKTGQTVQISAKVQGSTYVLKQAPKPLNCAPNSRLGASVDNEPDLRVTPNPTDGEFEVLFYTATRTTSELSVVDELGRSWYKQTLDGIGQQRQKVRLSGARGTYVVVLRQGQQLRTKKILVTR</sequence>
<dbReference type="NCBIfam" id="TIGR04183">
    <property type="entry name" value="Por_Secre_tail"/>
    <property type="match status" value="1"/>
</dbReference>
<dbReference type="Gene3D" id="2.60.40.10">
    <property type="entry name" value="Immunoglobulins"/>
    <property type="match status" value="1"/>
</dbReference>
<dbReference type="PANTHER" id="PTHR40050">
    <property type="entry name" value="INNER SPORE COAT PROTEIN H"/>
    <property type="match status" value="1"/>
</dbReference>
<dbReference type="InterPro" id="IPR026444">
    <property type="entry name" value="Secre_tail"/>
</dbReference>
<comment type="caution">
    <text evidence="2">The sequence shown here is derived from an EMBL/GenBank/DDBJ whole genome shotgun (WGS) entry which is preliminary data.</text>
</comment>
<evidence type="ECO:0000313" key="2">
    <source>
        <dbReference type="EMBL" id="RRB14173.1"/>
    </source>
</evidence>
<reference evidence="2 3" key="1">
    <citation type="submission" date="2018-11" db="EMBL/GenBank/DDBJ databases">
        <authorList>
            <person name="Zhou Z."/>
            <person name="Wang G."/>
        </authorList>
    </citation>
    <scope>NUCLEOTIDE SEQUENCE [LARGE SCALE GENOMIC DNA]</scope>
    <source>
        <strain evidence="2 3">KCTC42998</strain>
    </source>
</reference>
<dbReference type="SUPFAM" id="SSF49313">
    <property type="entry name" value="Cadherin-like"/>
    <property type="match status" value="1"/>
</dbReference>
<dbReference type="Proteomes" id="UP000274271">
    <property type="component" value="Unassembled WGS sequence"/>
</dbReference>
<feature type="domain" description="Dystroglycan-type cadherin-like" evidence="1">
    <location>
        <begin position="785"/>
        <end position="874"/>
    </location>
</feature>
<proteinExistence type="predicted"/>
<dbReference type="OrthoDB" id="9803752at2"/>
<dbReference type="InterPro" id="IPR013783">
    <property type="entry name" value="Ig-like_fold"/>
</dbReference>
<accession>A0A3P1CLF9</accession>
<protein>
    <submittedName>
        <fullName evidence="2">T9SS C-terminal target domain-containing protein</fullName>
    </submittedName>
</protein>
<dbReference type="InterPro" id="IPR006644">
    <property type="entry name" value="Cadg"/>
</dbReference>
<dbReference type="InterPro" id="IPR014867">
    <property type="entry name" value="Spore_coat_CotH_CotH2/3/7"/>
</dbReference>
<dbReference type="GO" id="GO:0005509">
    <property type="term" value="F:calcium ion binding"/>
    <property type="evidence" value="ECO:0007669"/>
    <property type="project" value="InterPro"/>
</dbReference>
<dbReference type="Pfam" id="PF08757">
    <property type="entry name" value="CotH"/>
    <property type="match status" value="1"/>
</dbReference>
<evidence type="ECO:0000313" key="3">
    <source>
        <dbReference type="Proteomes" id="UP000274271"/>
    </source>
</evidence>
<name>A0A3P1CLF9_9BACT</name>
<dbReference type="RefSeq" id="WP_124908066.1">
    <property type="nucleotide sequence ID" value="NZ_RQJP01000003.1"/>
</dbReference>
<dbReference type="Pfam" id="PF05345">
    <property type="entry name" value="He_PIG"/>
    <property type="match status" value="1"/>
</dbReference>
<dbReference type="AlphaFoldDB" id="A0A3P1CLF9"/>
<dbReference type="EMBL" id="RQJP01000003">
    <property type="protein sequence ID" value="RRB14173.1"/>
    <property type="molecule type" value="Genomic_DNA"/>
</dbReference>
<dbReference type="GO" id="GO:0016020">
    <property type="term" value="C:membrane"/>
    <property type="evidence" value="ECO:0007669"/>
    <property type="project" value="InterPro"/>
</dbReference>